<dbReference type="EMBL" id="CADCTC010000093">
    <property type="protein sequence ID" value="CAA9239649.1"/>
    <property type="molecule type" value="Genomic_DNA"/>
</dbReference>
<organism evidence="2">
    <name type="scientific">uncultured Chloroflexota bacterium</name>
    <dbReference type="NCBI Taxonomy" id="166587"/>
    <lineage>
        <taxon>Bacteria</taxon>
        <taxon>Bacillati</taxon>
        <taxon>Chloroflexota</taxon>
        <taxon>environmental samples</taxon>
    </lineage>
</organism>
<dbReference type="GO" id="GO:0008867">
    <property type="term" value="F:galactarate dehydratase activity"/>
    <property type="evidence" value="ECO:0007669"/>
    <property type="project" value="UniProtKB-EC"/>
</dbReference>
<dbReference type="EC" id="4.2.1.42" evidence="2"/>
<feature type="compositionally biased region" description="Basic residues" evidence="1">
    <location>
        <begin position="66"/>
        <end position="84"/>
    </location>
</feature>
<accession>A0A6J4I1H8</accession>
<proteinExistence type="predicted"/>
<feature type="compositionally biased region" description="Low complexity" evidence="1">
    <location>
        <begin position="29"/>
        <end position="47"/>
    </location>
</feature>
<feature type="non-terminal residue" evidence="2">
    <location>
        <position position="1"/>
    </location>
</feature>
<reference evidence="2" key="1">
    <citation type="submission" date="2020-02" db="EMBL/GenBank/DDBJ databases">
        <authorList>
            <person name="Meier V. D."/>
        </authorList>
    </citation>
    <scope>NUCLEOTIDE SEQUENCE</scope>
    <source>
        <strain evidence="2">AVDCRST_MAG77</strain>
    </source>
</reference>
<evidence type="ECO:0000256" key="1">
    <source>
        <dbReference type="SAM" id="MobiDB-lite"/>
    </source>
</evidence>
<feature type="compositionally biased region" description="Basic residues" evidence="1">
    <location>
        <begin position="98"/>
        <end position="124"/>
    </location>
</feature>
<dbReference type="AlphaFoldDB" id="A0A6J4I1H8"/>
<feature type="region of interest" description="Disordered" evidence="1">
    <location>
        <begin position="1"/>
        <end position="139"/>
    </location>
</feature>
<keyword evidence="2" id="KW-0456">Lyase</keyword>
<sequence length="139" mass="16079">DLRHHHRARQPRARLRPPQDAHQRRQGLHRPAAPAHAGGHAARPRPGQRWARRPRLQLLQACGRPRPLRPRTRDRPRPHRRGSERHRPSLGEAPVGRRLGRPRRPRRPGHRRLRRRAVGPHGHARITAAGQAARRTHGI</sequence>
<protein>
    <submittedName>
        <fullName evidence="2">L-talarate dehydratase @ Galactarate dehydratase</fullName>
        <ecNumber evidence="2">4.2.1.42</ecNumber>
    </submittedName>
</protein>
<gene>
    <name evidence="2" type="ORF">AVDCRST_MAG77-1457</name>
</gene>
<feature type="non-terminal residue" evidence="2">
    <location>
        <position position="139"/>
    </location>
</feature>
<evidence type="ECO:0000313" key="2">
    <source>
        <dbReference type="EMBL" id="CAA9239649.1"/>
    </source>
</evidence>
<name>A0A6J4I1H8_9CHLR</name>
<feature type="compositionally biased region" description="Basic residues" evidence="1">
    <location>
        <begin position="1"/>
        <end position="15"/>
    </location>
</feature>